<evidence type="ECO:0000313" key="2">
    <source>
        <dbReference type="Proteomes" id="UP001177021"/>
    </source>
</evidence>
<name>A0ACB0LDX4_TRIPR</name>
<organism evidence="1 2">
    <name type="scientific">Trifolium pratense</name>
    <name type="common">Red clover</name>
    <dbReference type="NCBI Taxonomy" id="57577"/>
    <lineage>
        <taxon>Eukaryota</taxon>
        <taxon>Viridiplantae</taxon>
        <taxon>Streptophyta</taxon>
        <taxon>Embryophyta</taxon>
        <taxon>Tracheophyta</taxon>
        <taxon>Spermatophyta</taxon>
        <taxon>Magnoliopsida</taxon>
        <taxon>eudicotyledons</taxon>
        <taxon>Gunneridae</taxon>
        <taxon>Pentapetalae</taxon>
        <taxon>rosids</taxon>
        <taxon>fabids</taxon>
        <taxon>Fabales</taxon>
        <taxon>Fabaceae</taxon>
        <taxon>Papilionoideae</taxon>
        <taxon>50 kb inversion clade</taxon>
        <taxon>NPAAA clade</taxon>
        <taxon>Hologalegina</taxon>
        <taxon>IRL clade</taxon>
        <taxon>Trifolieae</taxon>
        <taxon>Trifolium</taxon>
    </lineage>
</organism>
<comment type="caution">
    <text evidence="1">The sequence shown here is derived from an EMBL/GenBank/DDBJ whole genome shotgun (WGS) entry which is preliminary data.</text>
</comment>
<sequence>MSKRKMANALATMANAFAQDTANRTAEREAQENRRANDDELRLQRFMNNKPPIFKGGHDPEGAQNWIEGVERIFNAMKCSEEQKVVLGTYVLHEEAGYWWKNAYQRMGAGTVVITWENFKREFLVKYFPAYVRNRKAIEFMELKQGNLSVAEYSVKFEELSRFCPHYNTIEAEYDKCVKFESGLRPDIKQLIGFSEIRDFATLVNKSKICDDDGKAKSAHYKMMKDKRGKGQDRGKPYDNKGKKKAEGSGGKKEVKCFKCGIVGHKIGECKAEGFKCYRCGRFGHKSEECKNPIVCFNCNEEGHISTVCKKPKKTSGKVFALSGDDAGGNDNLIRETPASDSVITKLVCVNCPVTAFGKDFGMDLVCIPLSNIDVIFGMNWLMYNRVHINCCAKTITFPRPEENMSSNLMNSGEVVRSLKEHAELFVMFASLKLEGKSEVSELPVVCEFAEVFPDDVSNLPPEREVEFTIDLVPGTSPISMAPYRMSASELEELKKQIEDLLEKKFIRPSVSPWGAPVLLVKKKDGSMRLCIDYRKLNKVTIKNKYPLPRIDDLMDQLVGACVFSKIDLRSGYHQIRVKAEDIPKTAFRTRYGHYEYSVMPFGVTNAPGVFMEYMNRIFHSYLDRFVVVFIDDILVYSKSEEEHEEHLRIDLQTLKEKKLYAKLSKCEFWFIEGFSKLALPLTQLTRKGQAFVWDVQCETSFQELKKKLTSAPVLILPNPSESFVVYCDASKLGLGGVLMQKGQVVAYASRQLKVHERNYPTHDLELAAVVFVLKIWRHYLYGSRFEVFSDHKSLKYLFDQKELNMRQRRWIEFLKDYDFALSYHPGKANVVADALSRKSLHMATLMSRELELIEQFRDLSLVCEITPRSVKLGMLKLTNDFLEEVKKGQKEDLSLVDRLVLINQGKEVDFKVDENGVIRFRDRVCVPNVHELKKRILEEGHRSGLSIHPGATKMYQDLKKLFWWPGMKKEVAEFVYACLICQKSKVEHQKPSGLLQPMFVPEWKWDSISMDFVSGLPKTVKGNDCIWVIVDRLTKSAHFIAFKTGTLIPKLAEIYVDQIVRLHGIPSSIVSDRDPRFTSRFWESLQEAVGTKLRMSSAYHPQTDGQSERTIQSLEDLLRACVLEHGGNWDSWLSLIEFTYNNNFHSSIGMAPFEALYGRRCRTPLCWYESGENVVLGPEIVQQTTEKIKMIKEKMKASQSRQKSYHDKKRKDVEFKEGDHVFLRVSPTTGIGRALRSKKLTPRFIGPYQILGRVGNVAYRIALPPSLSNLHNVFHVSQLRKYVPDPSHVIEADDIQLRENLTVETVPLRIEDKQVKRLRNKEVVSVKVVWGGPAGEHATWELESKMKESYPELFPSDTQVEDHISQE</sequence>
<gene>
    <name evidence="1" type="ORF">MILVUS5_LOCUS31585</name>
</gene>
<accession>A0ACB0LDX4</accession>
<reference evidence="1" key="1">
    <citation type="submission" date="2023-10" db="EMBL/GenBank/DDBJ databases">
        <authorList>
            <person name="Rodriguez Cubillos JULIANA M."/>
            <person name="De Vega J."/>
        </authorList>
    </citation>
    <scope>NUCLEOTIDE SEQUENCE</scope>
</reference>
<proteinExistence type="predicted"/>
<dbReference type="EMBL" id="CASHSV030000513">
    <property type="protein sequence ID" value="CAJ2666848.1"/>
    <property type="molecule type" value="Genomic_DNA"/>
</dbReference>
<evidence type="ECO:0000313" key="1">
    <source>
        <dbReference type="EMBL" id="CAJ2666848.1"/>
    </source>
</evidence>
<protein>
    <submittedName>
        <fullName evidence="1">Uncharacterized protein</fullName>
    </submittedName>
</protein>
<keyword evidence="2" id="KW-1185">Reference proteome</keyword>
<dbReference type="Proteomes" id="UP001177021">
    <property type="component" value="Unassembled WGS sequence"/>
</dbReference>